<comment type="function">
    <text evidence="3">Participates actively in the response to hyperosmotic and heat shock by preventing the aggregation of stress-denatured proteins, in association with DnaK and GrpE. It is the nucleotide exchange factor for DnaK and may function as a thermosensor. Unfolded proteins bind initially to DnaJ; upon interaction with the DnaJ-bound protein, DnaK hydrolyzes its bound ATP, resulting in the formation of a stable complex. GrpE releases ADP from DnaK; ATP binding to DnaK triggers the release of the substrate protein, thus completing the reaction cycle. Several rounds of ATP-dependent interactions between DnaJ, DnaK and GrpE are required for fully efficient folding.</text>
</comment>
<evidence type="ECO:0000313" key="8">
    <source>
        <dbReference type="Proteomes" id="UP001216579"/>
    </source>
</evidence>
<dbReference type="Pfam" id="PF01025">
    <property type="entry name" value="GrpE"/>
    <property type="match status" value="1"/>
</dbReference>
<feature type="compositionally biased region" description="Polar residues" evidence="6">
    <location>
        <begin position="37"/>
        <end position="49"/>
    </location>
</feature>
<keyword evidence="5" id="KW-0175">Coiled coil</keyword>
<dbReference type="SUPFAM" id="SSF58014">
    <property type="entry name" value="Coiled-coil domain of nucleotide exchange factor GrpE"/>
    <property type="match status" value="1"/>
</dbReference>
<dbReference type="InterPro" id="IPR000740">
    <property type="entry name" value="GrpE"/>
</dbReference>
<dbReference type="Gene3D" id="2.30.22.10">
    <property type="entry name" value="Head domain of nucleotide exchange factor GrpE"/>
    <property type="match status" value="1"/>
</dbReference>
<organism evidence="7 8">
    <name type="scientific">Streptomyces silvisoli</name>
    <dbReference type="NCBI Taxonomy" id="3034235"/>
    <lineage>
        <taxon>Bacteria</taxon>
        <taxon>Bacillati</taxon>
        <taxon>Actinomycetota</taxon>
        <taxon>Actinomycetes</taxon>
        <taxon>Kitasatosporales</taxon>
        <taxon>Streptomycetaceae</taxon>
        <taxon>Streptomyces</taxon>
    </lineage>
</organism>
<evidence type="ECO:0000256" key="1">
    <source>
        <dbReference type="ARBA" id="ARBA00009054"/>
    </source>
</evidence>
<comment type="subcellular location">
    <subcellularLocation>
        <location evidence="3">Cytoplasm</location>
    </subcellularLocation>
</comment>
<dbReference type="EMBL" id="JARJBC010000008">
    <property type="protein sequence ID" value="MDF3290494.1"/>
    <property type="molecule type" value="Genomic_DNA"/>
</dbReference>
<gene>
    <name evidence="3 7" type="primary">grpE</name>
    <name evidence="7" type="ORF">P3G67_14805</name>
</gene>
<evidence type="ECO:0000256" key="6">
    <source>
        <dbReference type="SAM" id="MobiDB-lite"/>
    </source>
</evidence>
<keyword evidence="8" id="KW-1185">Reference proteome</keyword>
<dbReference type="PANTHER" id="PTHR21237:SF23">
    <property type="entry name" value="GRPE PROTEIN HOMOLOG, MITOCHONDRIAL"/>
    <property type="match status" value="1"/>
</dbReference>
<keyword evidence="2 3" id="KW-0143">Chaperone</keyword>
<keyword evidence="3" id="KW-0346">Stress response</keyword>
<dbReference type="SUPFAM" id="SSF51064">
    <property type="entry name" value="Head domain of nucleotide exchange factor GrpE"/>
    <property type="match status" value="1"/>
</dbReference>
<comment type="similarity">
    <text evidence="1 3 4">Belongs to the GrpE family.</text>
</comment>
<dbReference type="InterPro" id="IPR013805">
    <property type="entry name" value="GrpE_CC"/>
</dbReference>
<proteinExistence type="inferred from homology"/>
<comment type="caution">
    <text evidence="7">The sequence shown here is derived from an EMBL/GenBank/DDBJ whole genome shotgun (WGS) entry which is preliminary data.</text>
</comment>
<feature type="coiled-coil region" evidence="5">
    <location>
        <begin position="53"/>
        <end position="80"/>
    </location>
</feature>
<dbReference type="RefSeq" id="WP_276093906.1">
    <property type="nucleotide sequence ID" value="NZ_JARJBC010000008.1"/>
</dbReference>
<protein>
    <recommendedName>
        <fullName evidence="3">Protein GrpE</fullName>
    </recommendedName>
    <alternativeName>
        <fullName evidence="3">HSP-70 cofactor</fullName>
    </alternativeName>
</protein>
<dbReference type="PRINTS" id="PR00773">
    <property type="entry name" value="GRPEPROTEIN"/>
</dbReference>
<evidence type="ECO:0000256" key="4">
    <source>
        <dbReference type="RuleBase" id="RU004478"/>
    </source>
</evidence>
<sequence length="189" mass="20408">MTHPTGSPPGTRLPVPVSAPYDPRAHPTDPVLRLRPPSSTATQTGPGQLGTQLAERTADLQRVKAEYDNYRKRVRRDRLAVREIAVANVVRELLPVLDTVTQVRRHGDMTDGFVAVSDALETHLAALGLRSFGEPGEAFDPTVHEALSQSRSADVDRPTCAQVLRPGYRLGDQLLSPALVIVAAPSEPG</sequence>
<keyword evidence="3" id="KW-0963">Cytoplasm</keyword>
<dbReference type="CDD" id="cd00446">
    <property type="entry name" value="GrpE"/>
    <property type="match status" value="1"/>
</dbReference>
<dbReference type="HAMAP" id="MF_01151">
    <property type="entry name" value="GrpE"/>
    <property type="match status" value="1"/>
</dbReference>
<comment type="subunit">
    <text evidence="3">Homodimer.</text>
</comment>
<dbReference type="PANTHER" id="PTHR21237">
    <property type="entry name" value="GRPE PROTEIN"/>
    <property type="match status" value="1"/>
</dbReference>
<name>A0ABT5ZKY8_9ACTN</name>
<dbReference type="Gene3D" id="3.90.20.20">
    <property type="match status" value="1"/>
</dbReference>
<dbReference type="InterPro" id="IPR009012">
    <property type="entry name" value="GrpE_head"/>
</dbReference>
<feature type="region of interest" description="Disordered" evidence="6">
    <location>
        <begin position="1"/>
        <end position="49"/>
    </location>
</feature>
<evidence type="ECO:0000313" key="7">
    <source>
        <dbReference type="EMBL" id="MDF3290494.1"/>
    </source>
</evidence>
<dbReference type="Proteomes" id="UP001216579">
    <property type="component" value="Unassembled WGS sequence"/>
</dbReference>
<reference evidence="7 8" key="1">
    <citation type="submission" date="2023-03" db="EMBL/GenBank/DDBJ databases">
        <title>Draft genome sequence of Streptomyces sp. RB6PN23 isolated from peat swamp forest in Thailand.</title>
        <authorList>
            <person name="Klaysubun C."/>
            <person name="Duangmal K."/>
        </authorList>
    </citation>
    <scope>NUCLEOTIDE SEQUENCE [LARGE SCALE GENOMIC DNA]</scope>
    <source>
        <strain evidence="7 8">RB6PN23</strain>
    </source>
</reference>
<accession>A0ABT5ZKY8</accession>
<evidence type="ECO:0000256" key="2">
    <source>
        <dbReference type="ARBA" id="ARBA00023186"/>
    </source>
</evidence>
<evidence type="ECO:0000256" key="3">
    <source>
        <dbReference type="HAMAP-Rule" id="MF_01151"/>
    </source>
</evidence>
<evidence type="ECO:0000256" key="5">
    <source>
        <dbReference type="SAM" id="Coils"/>
    </source>
</evidence>